<dbReference type="SUPFAM" id="SSF52047">
    <property type="entry name" value="RNI-like"/>
    <property type="match status" value="1"/>
</dbReference>
<evidence type="ECO:0000313" key="4">
    <source>
        <dbReference type="EMBL" id="GBG59399.1"/>
    </source>
</evidence>
<dbReference type="InterPro" id="IPR001611">
    <property type="entry name" value="Leu-rich_rpt"/>
</dbReference>
<feature type="region of interest" description="Disordered" evidence="3">
    <location>
        <begin position="1"/>
        <end position="163"/>
    </location>
</feature>
<keyword evidence="5" id="KW-1185">Reference proteome</keyword>
<feature type="compositionally biased region" description="Basic and acidic residues" evidence="3">
    <location>
        <begin position="40"/>
        <end position="49"/>
    </location>
</feature>
<dbReference type="Gramene" id="GBG59399">
    <property type="protein sequence ID" value="GBG59399"/>
    <property type="gene ID" value="CBR_g38425"/>
</dbReference>
<feature type="region of interest" description="Disordered" evidence="3">
    <location>
        <begin position="274"/>
        <end position="299"/>
    </location>
</feature>
<evidence type="ECO:0000313" key="5">
    <source>
        <dbReference type="Proteomes" id="UP000265515"/>
    </source>
</evidence>
<proteinExistence type="inferred from homology"/>
<feature type="compositionally biased region" description="Acidic residues" evidence="3">
    <location>
        <begin position="138"/>
        <end position="152"/>
    </location>
</feature>
<dbReference type="InterPro" id="IPR007587">
    <property type="entry name" value="SAPS"/>
</dbReference>
<evidence type="ECO:0000256" key="3">
    <source>
        <dbReference type="SAM" id="MobiDB-lite"/>
    </source>
</evidence>
<feature type="compositionally biased region" description="Basic and acidic residues" evidence="3">
    <location>
        <begin position="71"/>
        <end position="81"/>
    </location>
</feature>
<dbReference type="Gene3D" id="3.80.10.10">
    <property type="entry name" value="Ribonuclease Inhibitor"/>
    <property type="match status" value="1"/>
</dbReference>
<dbReference type="OrthoDB" id="120976at2759"/>
<dbReference type="SMART" id="SM00368">
    <property type="entry name" value="LRR_RI"/>
    <property type="match status" value="2"/>
</dbReference>
<feature type="compositionally biased region" description="Polar residues" evidence="3">
    <location>
        <begin position="50"/>
        <end position="63"/>
    </location>
</feature>
<reference evidence="4 5" key="1">
    <citation type="journal article" date="2018" name="Cell">
        <title>The Chara Genome: Secondary Complexity and Implications for Plant Terrestrialization.</title>
        <authorList>
            <person name="Nishiyama T."/>
            <person name="Sakayama H."/>
            <person name="Vries J.D."/>
            <person name="Buschmann H."/>
            <person name="Saint-Marcoux D."/>
            <person name="Ullrich K.K."/>
            <person name="Haas F.B."/>
            <person name="Vanderstraeten L."/>
            <person name="Becker D."/>
            <person name="Lang D."/>
            <person name="Vosolsobe S."/>
            <person name="Rombauts S."/>
            <person name="Wilhelmsson P.K.I."/>
            <person name="Janitza P."/>
            <person name="Kern R."/>
            <person name="Heyl A."/>
            <person name="Rumpler F."/>
            <person name="Villalobos L.I.A.C."/>
            <person name="Clay J.M."/>
            <person name="Skokan R."/>
            <person name="Toyoda A."/>
            <person name="Suzuki Y."/>
            <person name="Kagoshima H."/>
            <person name="Schijlen E."/>
            <person name="Tajeshwar N."/>
            <person name="Catarino B."/>
            <person name="Hetherington A.J."/>
            <person name="Saltykova A."/>
            <person name="Bonnot C."/>
            <person name="Breuninger H."/>
            <person name="Symeonidi A."/>
            <person name="Radhakrishnan G.V."/>
            <person name="Van Nieuwerburgh F."/>
            <person name="Deforce D."/>
            <person name="Chang C."/>
            <person name="Karol K.G."/>
            <person name="Hedrich R."/>
            <person name="Ulvskov P."/>
            <person name="Glockner G."/>
            <person name="Delwiche C.F."/>
            <person name="Petrasek J."/>
            <person name="Van de Peer Y."/>
            <person name="Friml J."/>
            <person name="Beilby M."/>
            <person name="Dolan L."/>
            <person name="Kohara Y."/>
            <person name="Sugano S."/>
            <person name="Fujiyama A."/>
            <person name="Delaux P.-M."/>
            <person name="Quint M."/>
            <person name="TheiBen G."/>
            <person name="Hagemann M."/>
            <person name="Harholt J."/>
            <person name="Dunand C."/>
            <person name="Zachgo S."/>
            <person name="Langdale J."/>
            <person name="Maumus F."/>
            <person name="Straeten D.V.D."/>
            <person name="Gould S.B."/>
            <person name="Rensing S.A."/>
        </authorList>
    </citation>
    <scope>NUCLEOTIDE SEQUENCE [LARGE SCALE GENOMIC DNA]</scope>
    <source>
        <strain evidence="4 5">S276</strain>
    </source>
</reference>
<evidence type="ECO:0000256" key="2">
    <source>
        <dbReference type="ARBA" id="ARBA00023306"/>
    </source>
</evidence>
<sequence length="607" mass="65078">MATSMDGNVSGEGGDRPSVELVDESAKANETSTPGLMSSGDEKSEERKATSVNEGEEGSTSPLLSEEEDEKGVNELEREQAEDGGYAGDVDGTLSRSRHLADVNGTTVEEDDGEDARNDLNSSGDESGGSSEWSSGAEWEDENGDFNDDSGDELGLKSSSKGKKAKKKKKVMIVSTRCLWVQLSRCRIGDKKVKRLSDALRGNTTVTSIDLSDNKITDDGIKVLAGVLAGGSASDLISLDVRGNHLSSAGLAALRSLQGLRKLVKVEYGESMSRKYEDGPENGNGDLSTGGGKENRANGWVDDAHERLLASSAEDWTEETVREGLPRAVPSLNEWAAVEQVESAMKAVAESAECLNVGHLTAQITNVLHMIDQELREAPTRSILLDKLPRGLALTTANIEKFVSVLDMSPPPRLMQNKEVMPTAGRHRIVVIELLSRLVMYCSQEIDQKIVLTGAVRKVVDLMFSHPLCSILHGQASHFLEGVLTRPNSSLCSHVLEGAEGLPTQLAKAGRECAAMRIGKRPGYCGHVVVLCRTLENVADINSNVRGILEKNEDWLRFTAPGGALGKLVKEQFGGLGGPKPQFPMSCLFDGGSAQAAVDHLRALFLG</sequence>
<comment type="similarity">
    <text evidence="1">Belongs to the SAPS family.</text>
</comment>
<dbReference type="Pfam" id="PF13516">
    <property type="entry name" value="LRR_6"/>
    <property type="match status" value="2"/>
</dbReference>
<keyword evidence="2" id="KW-0131">Cell cycle</keyword>
<gene>
    <name evidence="4" type="ORF">CBR_g38425</name>
</gene>
<dbReference type="Proteomes" id="UP000265515">
    <property type="component" value="Unassembled WGS sequence"/>
</dbReference>
<dbReference type="PANTHER" id="PTHR12634">
    <property type="entry name" value="SIT4 YEAST -ASSOCIATING PROTEIN-RELATED"/>
    <property type="match status" value="1"/>
</dbReference>
<organism evidence="4 5">
    <name type="scientific">Chara braunii</name>
    <name type="common">Braun's stonewort</name>
    <dbReference type="NCBI Taxonomy" id="69332"/>
    <lineage>
        <taxon>Eukaryota</taxon>
        <taxon>Viridiplantae</taxon>
        <taxon>Streptophyta</taxon>
        <taxon>Charophyceae</taxon>
        <taxon>Charales</taxon>
        <taxon>Characeae</taxon>
        <taxon>Chara</taxon>
    </lineage>
</organism>
<dbReference type="GO" id="GO:0019903">
    <property type="term" value="F:protein phosphatase binding"/>
    <property type="evidence" value="ECO:0007669"/>
    <property type="project" value="InterPro"/>
</dbReference>
<accession>A0A388JNJ9</accession>
<dbReference type="AlphaFoldDB" id="A0A388JNJ9"/>
<evidence type="ECO:0000256" key="1">
    <source>
        <dbReference type="ARBA" id="ARBA00006180"/>
    </source>
</evidence>
<dbReference type="PANTHER" id="PTHR12634:SF8">
    <property type="entry name" value="FIERY MOUNTAIN, ISOFORM D"/>
    <property type="match status" value="1"/>
</dbReference>
<dbReference type="InterPro" id="IPR032675">
    <property type="entry name" value="LRR_dom_sf"/>
</dbReference>
<protein>
    <submittedName>
        <fullName evidence="4">Uncharacterized protein</fullName>
    </submittedName>
</protein>
<dbReference type="GO" id="GO:0019888">
    <property type="term" value="F:protein phosphatase regulator activity"/>
    <property type="evidence" value="ECO:0007669"/>
    <property type="project" value="TreeGrafter"/>
</dbReference>
<feature type="compositionally biased region" description="Low complexity" evidence="3">
    <location>
        <begin position="122"/>
        <end position="137"/>
    </location>
</feature>
<dbReference type="STRING" id="69332.A0A388JNJ9"/>
<dbReference type="EMBL" id="BFEA01000004">
    <property type="protein sequence ID" value="GBG59399.1"/>
    <property type="molecule type" value="Genomic_DNA"/>
</dbReference>
<name>A0A388JNJ9_CHABU</name>
<dbReference type="OMA" id="VWATEIV"/>
<comment type="caution">
    <text evidence="4">The sequence shown here is derived from an EMBL/GenBank/DDBJ whole genome shotgun (WGS) entry which is preliminary data.</text>
</comment>